<proteinExistence type="predicted"/>
<dbReference type="SUPFAM" id="SSF51735">
    <property type="entry name" value="NAD(P)-binding Rossmann-fold domains"/>
    <property type="match status" value="1"/>
</dbReference>
<evidence type="ECO:0000256" key="2">
    <source>
        <dbReference type="ARBA" id="ARBA00023002"/>
    </source>
</evidence>
<evidence type="ECO:0000256" key="1">
    <source>
        <dbReference type="ARBA" id="ARBA00022857"/>
    </source>
</evidence>
<reference evidence="5" key="1">
    <citation type="journal article" date="2019" name="Int. J. Syst. Evol. Microbiol.">
        <title>The Global Catalogue of Microorganisms (GCM) 10K type strain sequencing project: providing services to taxonomists for standard genome sequencing and annotation.</title>
        <authorList>
            <consortium name="The Broad Institute Genomics Platform"/>
            <consortium name="The Broad Institute Genome Sequencing Center for Infectious Disease"/>
            <person name="Wu L."/>
            <person name="Ma J."/>
        </authorList>
    </citation>
    <scope>NUCLEOTIDE SEQUENCE [LARGE SCALE GENOMIC DNA]</scope>
    <source>
        <strain evidence="5">JCM 9381</strain>
    </source>
</reference>
<evidence type="ECO:0000313" key="5">
    <source>
        <dbReference type="Proteomes" id="UP001500728"/>
    </source>
</evidence>
<protein>
    <submittedName>
        <fullName evidence="4">NADP-dependent oxidoreductase</fullName>
    </submittedName>
</protein>
<keyword evidence="1" id="KW-0521">NADP</keyword>
<dbReference type="EMBL" id="BAAAUW010000014">
    <property type="protein sequence ID" value="GAA3264188.1"/>
    <property type="molecule type" value="Genomic_DNA"/>
</dbReference>
<dbReference type="SMART" id="SM00829">
    <property type="entry name" value="PKS_ER"/>
    <property type="match status" value="1"/>
</dbReference>
<sequence length="299" mass="30449">MLQPLAVPVPHAGPGEVRLRVHAAAVSPTDILLMAGLLRHSGMQLPYCPGQDAAGVVDEVGPGVAGLAPGDRVMALVMPTSAAGGAYREHTVLPAVRVAHSPSGTSHEEAATLPMNGLTARLGLDLMDLAAGQLLAVTGAAGAVGGYLVELAKADGLRVVADAAPADEELVRRLGADHVVPRGDGLAEAVRRIAPAGAGGVADAAVLVTGALGAVRDGGQVAAFRGTEVYGALRRGLVAHAVYVPDYVGDRAELDDLRQLAERGELSLRVARILPAAEAAHAHRLMEAVGLRGRVVLTF</sequence>
<dbReference type="Pfam" id="PF13602">
    <property type="entry name" value="ADH_zinc_N_2"/>
    <property type="match status" value="1"/>
</dbReference>
<dbReference type="InterPro" id="IPR011032">
    <property type="entry name" value="GroES-like_sf"/>
</dbReference>
<dbReference type="InterPro" id="IPR020843">
    <property type="entry name" value="ER"/>
</dbReference>
<keyword evidence="2" id="KW-0560">Oxidoreductase</keyword>
<gene>
    <name evidence="4" type="ORF">GCM10010469_33570</name>
</gene>
<organism evidence="4 5">
    <name type="scientific">Streptomyces labedae</name>
    <dbReference type="NCBI Taxonomy" id="285569"/>
    <lineage>
        <taxon>Bacteria</taxon>
        <taxon>Bacillati</taxon>
        <taxon>Actinomycetota</taxon>
        <taxon>Actinomycetes</taxon>
        <taxon>Kitasatosporales</taxon>
        <taxon>Streptomycetaceae</taxon>
        <taxon>Streptomyces</taxon>
    </lineage>
</organism>
<feature type="domain" description="Enoyl reductase (ER)" evidence="3">
    <location>
        <begin position="1"/>
        <end position="297"/>
    </location>
</feature>
<dbReference type="InterPro" id="IPR036291">
    <property type="entry name" value="NAD(P)-bd_dom_sf"/>
</dbReference>
<evidence type="ECO:0000259" key="3">
    <source>
        <dbReference type="SMART" id="SM00829"/>
    </source>
</evidence>
<comment type="caution">
    <text evidence="4">The sequence shown here is derived from an EMBL/GenBank/DDBJ whole genome shotgun (WGS) entry which is preliminary data.</text>
</comment>
<dbReference type="PANTHER" id="PTHR48106:SF18">
    <property type="entry name" value="QUINONE OXIDOREDUCTASE PIG3"/>
    <property type="match status" value="1"/>
</dbReference>
<dbReference type="InterPro" id="IPR013154">
    <property type="entry name" value="ADH-like_N"/>
</dbReference>
<keyword evidence="5" id="KW-1185">Reference proteome</keyword>
<dbReference type="RefSeq" id="WP_346152698.1">
    <property type="nucleotide sequence ID" value="NZ_BAAAUW010000014.1"/>
</dbReference>
<dbReference type="Proteomes" id="UP001500728">
    <property type="component" value="Unassembled WGS sequence"/>
</dbReference>
<dbReference type="SUPFAM" id="SSF50129">
    <property type="entry name" value="GroES-like"/>
    <property type="match status" value="1"/>
</dbReference>
<dbReference type="PANTHER" id="PTHR48106">
    <property type="entry name" value="QUINONE OXIDOREDUCTASE PIG3-RELATED"/>
    <property type="match status" value="1"/>
</dbReference>
<accession>A0ABP6QZ28</accession>
<dbReference type="CDD" id="cd05289">
    <property type="entry name" value="MDR_like_2"/>
    <property type="match status" value="1"/>
</dbReference>
<dbReference type="Gene3D" id="3.90.180.10">
    <property type="entry name" value="Medium-chain alcohol dehydrogenases, catalytic domain"/>
    <property type="match status" value="1"/>
</dbReference>
<name>A0ABP6QZ28_9ACTN</name>
<dbReference type="Gene3D" id="3.40.50.720">
    <property type="entry name" value="NAD(P)-binding Rossmann-like Domain"/>
    <property type="match status" value="1"/>
</dbReference>
<dbReference type="Pfam" id="PF08240">
    <property type="entry name" value="ADH_N"/>
    <property type="match status" value="1"/>
</dbReference>
<evidence type="ECO:0000313" key="4">
    <source>
        <dbReference type="EMBL" id="GAA3264188.1"/>
    </source>
</evidence>